<dbReference type="SUPFAM" id="SSF56327">
    <property type="entry name" value="LDH C-terminal domain-like"/>
    <property type="match status" value="1"/>
</dbReference>
<dbReference type="GO" id="GO:0005829">
    <property type="term" value="C:cytosol"/>
    <property type="evidence" value="ECO:0007669"/>
    <property type="project" value="TreeGrafter"/>
</dbReference>
<evidence type="ECO:0000256" key="6">
    <source>
        <dbReference type="ARBA" id="ARBA00023027"/>
    </source>
</evidence>
<dbReference type="InterPro" id="IPR022383">
    <property type="entry name" value="Lactate/malate_DH_C"/>
</dbReference>
<dbReference type="PROSITE" id="PS50833">
    <property type="entry name" value="BRIX"/>
    <property type="match status" value="1"/>
</dbReference>
<protein>
    <recommendedName>
        <fullName evidence="3">malate dehydrogenase</fullName>
        <ecNumber evidence="3">1.1.1.37</ecNumber>
    </recommendedName>
</protein>
<comment type="caution">
    <text evidence="10">The sequence shown here is derived from an EMBL/GenBank/DDBJ whole genome shotgun (WGS) entry which is preliminary data.</text>
</comment>
<dbReference type="Pfam" id="PF04427">
    <property type="entry name" value="Brix"/>
    <property type="match status" value="1"/>
</dbReference>
<feature type="region of interest" description="Disordered" evidence="8">
    <location>
        <begin position="1"/>
        <end position="172"/>
    </location>
</feature>
<evidence type="ECO:0000313" key="11">
    <source>
        <dbReference type="Proteomes" id="UP000268823"/>
    </source>
</evidence>
<dbReference type="InterPro" id="IPR036291">
    <property type="entry name" value="NAD(P)-bd_dom_sf"/>
</dbReference>
<feature type="compositionally biased region" description="Acidic residues" evidence="8">
    <location>
        <begin position="125"/>
        <end position="147"/>
    </location>
</feature>
<dbReference type="GO" id="GO:0030060">
    <property type="term" value="F:L-malate dehydrogenase (NAD+) activity"/>
    <property type="evidence" value="ECO:0007669"/>
    <property type="project" value="UniProtKB-EC"/>
</dbReference>
<dbReference type="PANTHER" id="PTHR11540">
    <property type="entry name" value="MALATE AND LACTATE DEHYDROGENASE"/>
    <property type="match status" value="1"/>
</dbReference>
<dbReference type="SUPFAM" id="SSF51735">
    <property type="entry name" value="NAD(P)-binding Rossmann-fold domains"/>
    <property type="match status" value="1"/>
</dbReference>
<dbReference type="FunFam" id="3.40.50.10480:FF:000005">
    <property type="entry name" value="Similar to RNA processing factor 1"/>
    <property type="match status" value="1"/>
</dbReference>
<keyword evidence="5" id="KW-0560">Oxidoreductase</keyword>
<dbReference type="GO" id="GO:0006108">
    <property type="term" value="P:malate metabolic process"/>
    <property type="evidence" value="ECO:0007669"/>
    <property type="project" value="InterPro"/>
</dbReference>
<evidence type="ECO:0000256" key="7">
    <source>
        <dbReference type="ARBA" id="ARBA00048313"/>
    </source>
</evidence>
<dbReference type="SUPFAM" id="SSF52954">
    <property type="entry name" value="Class II aaRS ABD-related"/>
    <property type="match status" value="1"/>
</dbReference>
<dbReference type="PROSITE" id="PS00068">
    <property type="entry name" value="MDH"/>
    <property type="match status" value="1"/>
</dbReference>
<dbReference type="Proteomes" id="UP000268823">
    <property type="component" value="Unassembled WGS sequence"/>
</dbReference>
<dbReference type="AlphaFoldDB" id="A0A3M7FFE3"/>
<dbReference type="VEuPathDB" id="FungiDB:BTJ68_14120"/>
<comment type="subunit">
    <text evidence="2">Homodimer.</text>
</comment>
<evidence type="ECO:0000256" key="2">
    <source>
        <dbReference type="ARBA" id="ARBA00011738"/>
    </source>
</evidence>
<dbReference type="InterPro" id="IPR001236">
    <property type="entry name" value="Lactate/malate_DH_N"/>
</dbReference>
<dbReference type="PANTHER" id="PTHR11540:SF16">
    <property type="entry name" value="MALATE DEHYDROGENASE, MITOCHONDRIAL"/>
    <property type="match status" value="1"/>
</dbReference>
<proteinExistence type="inferred from homology"/>
<dbReference type="FunFam" id="3.40.50.720:FF:000013">
    <property type="entry name" value="Malate dehydrogenase"/>
    <property type="match status" value="1"/>
</dbReference>
<evidence type="ECO:0000313" key="10">
    <source>
        <dbReference type="EMBL" id="RMY87024.1"/>
    </source>
</evidence>
<dbReference type="EMBL" id="QWIR01000101">
    <property type="protein sequence ID" value="RMY87024.1"/>
    <property type="molecule type" value="Genomic_DNA"/>
</dbReference>
<organism evidence="10 11">
    <name type="scientific">Hortaea werneckii</name>
    <name type="common">Black yeast</name>
    <name type="synonym">Cladosporium werneckii</name>
    <dbReference type="NCBI Taxonomy" id="91943"/>
    <lineage>
        <taxon>Eukaryota</taxon>
        <taxon>Fungi</taxon>
        <taxon>Dikarya</taxon>
        <taxon>Ascomycota</taxon>
        <taxon>Pezizomycotina</taxon>
        <taxon>Dothideomycetes</taxon>
        <taxon>Dothideomycetidae</taxon>
        <taxon>Mycosphaerellales</taxon>
        <taxon>Teratosphaeriaceae</taxon>
        <taxon>Hortaea</taxon>
    </lineage>
</organism>
<comment type="similarity">
    <text evidence="1">Belongs to the LDH/MDH superfamily. MDH type 1 family.</text>
</comment>
<dbReference type="CDD" id="cd01337">
    <property type="entry name" value="MDH_glyoxysomal_mitochondrial"/>
    <property type="match status" value="1"/>
</dbReference>
<accession>A0A3M7FFE3</accession>
<evidence type="ECO:0000256" key="5">
    <source>
        <dbReference type="ARBA" id="ARBA00023002"/>
    </source>
</evidence>
<feature type="compositionally biased region" description="Basic and acidic residues" evidence="8">
    <location>
        <begin position="14"/>
        <end position="52"/>
    </location>
</feature>
<dbReference type="GO" id="GO:0019843">
    <property type="term" value="F:rRNA binding"/>
    <property type="evidence" value="ECO:0007669"/>
    <property type="project" value="InterPro"/>
</dbReference>
<name>A0A3M7FFE3_HORWE</name>
<dbReference type="InterPro" id="IPR015955">
    <property type="entry name" value="Lactate_DH/Glyco_Ohase_4_C"/>
</dbReference>
<feature type="domain" description="Brix" evidence="9">
    <location>
        <begin position="199"/>
        <end position="405"/>
    </location>
</feature>
<keyword evidence="4" id="KW-0816">Tricarboxylic acid cycle</keyword>
<gene>
    <name evidence="10" type="ORF">D0861_05611</name>
</gene>
<dbReference type="Pfam" id="PF00056">
    <property type="entry name" value="Ldh_1_N"/>
    <property type="match status" value="1"/>
</dbReference>
<dbReference type="Gene3D" id="3.40.50.10480">
    <property type="entry name" value="Probable brix-domain ribosomal biogenesis protein"/>
    <property type="match status" value="1"/>
</dbReference>
<dbReference type="OrthoDB" id="4069699at2759"/>
<dbReference type="GO" id="GO:0006099">
    <property type="term" value="P:tricarboxylic acid cycle"/>
    <property type="evidence" value="ECO:0007669"/>
    <property type="project" value="UniProtKB-KW"/>
</dbReference>
<dbReference type="GO" id="GO:0006364">
    <property type="term" value="P:rRNA processing"/>
    <property type="evidence" value="ECO:0007669"/>
    <property type="project" value="InterPro"/>
</dbReference>
<sequence>MGSFNPLKVKNKQKRSELYGKEKKQKENSKRDDRMRRRRHEDKNPHLREARRIKNVPKTIESKRTWDDANPEDETEGRLNVAFDVLNPKRRKVVGEDQPKPEEIIPEEHQEDGEDVEQVGAPDKDGEEDEVDSMLGSESEEEDEDAELNGRTQEPPDRAPSEAPSAAPSAATAATDLNLTPDALIQRFPRLFNTAEHDPKVLVTTSINSTLHWEAQLLTSLFPNSRYIRRTAHFHSYKYSIREIAKYASGRDFTHLVIMTEELKRPKGLDIVHLPEGPMFHFTISNWVEGARIPGHGNPTNHYPELILNGFRTPLGLLTAHLFKSLFPPRPDIQGRQAVTLHNQRDYIFLRRHRYVFRDKRATEKSIQGADGKPVKGVEDIRAGLQELGPRFTLKLRRVDKGIQWMSGQEWQWKAHDEKFTTSSVSELQHGPSHYPSFRFRLQPTFGLETFGVTFNLLPNLYNPSSSTSTTVQVDLHQHNINNTTYNAKMKAVVAGASGGIGQPLSLLLKACPLVDELALYDVVNTPGVTADLSHISSVAKIQGFLPADDGMKKAMTGADIVVIPAGIPRKPGMTRDDLFKINAGIVQGLIQGCAENCPDAYILVISNPVNSTVPIAAEVLKKAGKFNPKKLFGVTTLDVVRAETFIGEITGERDPSKTVIPVIGGHSGETIVPLFSQSKPAVKISDDKLDALVNRVQFGGDEVVKAKDGAGSATLSMAYAGFRFAEKVMKAAKGESGIVEPTFVYLPGVAGGDEVAKATGLEYFSVPVELGKDGAQKAINIVKDANDYEKKLLQKCYDGLKGNISKGIEFVQNPPQ</sequence>
<feature type="compositionally biased region" description="Low complexity" evidence="8">
    <location>
        <begin position="161"/>
        <end position="172"/>
    </location>
</feature>
<dbReference type="NCBIfam" id="TIGR01772">
    <property type="entry name" value="MDH_euk_gproteo"/>
    <property type="match status" value="1"/>
</dbReference>
<keyword evidence="6" id="KW-0520">NAD</keyword>
<evidence type="ECO:0000256" key="3">
    <source>
        <dbReference type="ARBA" id="ARBA00012995"/>
    </source>
</evidence>
<dbReference type="Pfam" id="PF02866">
    <property type="entry name" value="Ldh_1_C"/>
    <property type="match status" value="1"/>
</dbReference>
<evidence type="ECO:0000259" key="9">
    <source>
        <dbReference type="PROSITE" id="PS50833"/>
    </source>
</evidence>
<dbReference type="SMART" id="SM00879">
    <property type="entry name" value="Brix"/>
    <property type="match status" value="1"/>
</dbReference>
<dbReference type="FunFam" id="3.90.110.10:FF:000001">
    <property type="entry name" value="Malate dehydrogenase"/>
    <property type="match status" value="1"/>
</dbReference>
<dbReference type="InterPro" id="IPR010097">
    <property type="entry name" value="Malate_DH_type1"/>
</dbReference>
<reference evidence="10 11" key="1">
    <citation type="journal article" date="2018" name="BMC Genomics">
        <title>Genomic evidence for intraspecific hybridization in a clonal and extremely halotolerant yeast.</title>
        <authorList>
            <person name="Gostincar C."/>
            <person name="Stajich J.E."/>
            <person name="Zupancic J."/>
            <person name="Zalar P."/>
            <person name="Gunde-Cimerman N."/>
        </authorList>
    </citation>
    <scope>NUCLEOTIDE SEQUENCE [LARGE SCALE GENOMIC DNA]</scope>
    <source>
        <strain evidence="10 11">EXF-2788</strain>
    </source>
</reference>
<dbReference type="InterPro" id="IPR001252">
    <property type="entry name" value="Malate_DH_AS"/>
</dbReference>
<evidence type="ECO:0000256" key="4">
    <source>
        <dbReference type="ARBA" id="ARBA00022532"/>
    </source>
</evidence>
<evidence type="ECO:0000256" key="8">
    <source>
        <dbReference type="SAM" id="MobiDB-lite"/>
    </source>
</evidence>
<evidence type="ECO:0000256" key="1">
    <source>
        <dbReference type="ARBA" id="ARBA00008824"/>
    </source>
</evidence>
<dbReference type="Gene3D" id="3.40.50.720">
    <property type="entry name" value="NAD(P)-binding Rossmann-like Domain"/>
    <property type="match status" value="1"/>
</dbReference>
<dbReference type="Gene3D" id="3.90.110.10">
    <property type="entry name" value="Lactate dehydrogenase/glycoside hydrolase, family 4, C-terminal"/>
    <property type="match status" value="1"/>
</dbReference>
<feature type="compositionally biased region" description="Basic and acidic residues" evidence="8">
    <location>
        <begin position="93"/>
        <end position="108"/>
    </location>
</feature>
<dbReference type="InterPro" id="IPR007109">
    <property type="entry name" value="Brix"/>
</dbReference>
<dbReference type="EC" id="1.1.1.37" evidence="3"/>
<comment type="catalytic activity">
    <reaction evidence="7">
        <text>(S)-malate + NAD(+) = oxaloacetate + NADH + H(+)</text>
        <dbReference type="Rhea" id="RHEA:21432"/>
        <dbReference type="ChEBI" id="CHEBI:15378"/>
        <dbReference type="ChEBI" id="CHEBI:15589"/>
        <dbReference type="ChEBI" id="CHEBI:16452"/>
        <dbReference type="ChEBI" id="CHEBI:57540"/>
        <dbReference type="ChEBI" id="CHEBI:57945"/>
        <dbReference type="EC" id="1.1.1.37"/>
    </reaction>
</comment>